<comment type="subunit">
    <text evidence="4">Homodimer. Interacts with the ribosome. Binds ribosomal RNA.</text>
</comment>
<evidence type="ECO:0000256" key="2">
    <source>
        <dbReference type="ARBA" id="ARBA00022884"/>
    </source>
</evidence>
<dbReference type="InterPro" id="IPR038187">
    <property type="entry name" value="NAC_A/B_dom_sf"/>
</dbReference>
<reference evidence="7 8" key="1">
    <citation type="submission" date="2018-06" db="EMBL/GenBank/DDBJ databases">
        <title>Extensive metabolic versatility and redundancy in microbially diverse, dynamic hydrothermal sediments.</title>
        <authorList>
            <person name="Dombrowski N."/>
            <person name="Teske A."/>
            <person name="Baker B.J."/>
        </authorList>
    </citation>
    <scope>NUCLEOTIDE SEQUENCE [LARGE SCALE GENOMIC DNA]</scope>
    <source>
        <strain evidence="7">B20_G2</strain>
    </source>
</reference>
<sequence length="119" mass="13294">MRRMSPREMRRMMKKLGMQLEELTDVEEVVIIRSREVIKLASPTVSVMRIGGQTIFQVIGEPTTEPREEAKEEVTEIPEEDVQLVAAQAGVSLEAARKALIEAEGDLAKAILTLTSMKK</sequence>
<name>A0A497F8I4_9CREN</name>
<dbReference type="GO" id="GO:0003723">
    <property type="term" value="F:RNA binding"/>
    <property type="evidence" value="ECO:0007669"/>
    <property type="project" value="UniProtKB-UniRule"/>
</dbReference>
<evidence type="ECO:0000259" key="6">
    <source>
        <dbReference type="PROSITE" id="PS51151"/>
    </source>
</evidence>
<comment type="similarity">
    <text evidence="4">Belongs to the NAC-alpha family.</text>
</comment>
<gene>
    <name evidence="4" type="primary">nac</name>
    <name evidence="7" type="ORF">DRJ26_00430</name>
</gene>
<dbReference type="SMART" id="SM01407">
    <property type="entry name" value="NAC"/>
    <property type="match status" value="1"/>
</dbReference>
<dbReference type="CDD" id="cd14359">
    <property type="entry name" value="UBA_AeNAC"/>
    <property type="match status" value="1"/>
</dbReference>
<dbReference type="EMBL" id="QMRA01000003">
    <property type="protein sequence ID" value="RLE55756.1"/>
    <property type="molecule type" value="Genomic_DNA"/>
</dbReference>
<dbReference type="Gene3D" id="1.10.8.10">
    <property type="entry name" value="DNA helicase RuvA subunit, C-terminal domain"/>
    <property type="match status" value="1"/>
</dbReference>
<evidence type="ECO:0000256" key="4">
    <source>
        <dbReference type="HAMAP-Rule" id="MF_00814"/>
    </source>
</evidence>
<organism evidence="7 8">
    <name type="scientific">Thermoproteota archaeon</name>
    <dbReference type="NCBI Taxonomy" id="2056631"/>
    <lineage>
        <taxon>Archaea</taxon>
        <taxon>Thermoproteota</taxon>
    </lineage>
</organism>
<feature type="domain" description="NAC-A/B" evidence="6">
    <location>
        <begin position="3"/>
        <end position="71"/>
    </location>
</feature>
<evidence type="ECO:0000313" key="8">
    <source>
        <dbReference type="Proteomes" id="UP000269499"/>
    </source>
</evidence>
<proteinExistence type="inferred from homology"/>
<evidence type="ECO:0000256" key="1">
    <source>
        <dbReference type="ARBA" id="ARBA00022448"/>
    </source>
</evidence>
<comment type="function">
    <text evidence="4">Contacts the emerging nascent chain on the ribosome.</text>
</comment>
<dbReference type="SUPFAM" id="SSF46934">
    <property type="entry name" value="UBA-like"/>
    <property type="match status" value="1"/>
</dbReference>
<accession>A0A497F8I4</accession>
<dbReference type="HAMAP" id="MF_00814">
    <property type="entry name" value="NAC_arch"/>
    <property type="match status" value="1"/>
</dbReference>
<comment type="caution">
    <text evidence="7">The sequence shown here is derived from an EMBL/GenBank/DDBJ whole genome shotgun (WGS) entry which is preliminary data.</text>
</comment>
<dbReference type="PROSITE" id="PS51151">
    <property type="entry name" value="NAC_AB"/>
    <property type="match status" value="1"/>
</dbReference>
<dbReference type="InterPro" id="IPR009060">
    <property type="entry name" value="UBA-like_sf"/>
</dbReference>
<dbReference type="Pfam" id="PF01849">
    <property type="entry name" value="NAC"/>
    <property type="match status" value="1"/>
</dbReference>
<dbReference type="AlphaFoldDB" id="A0A497F8I4"/>
<evidence type="ECO:0000256" key="5">
    <source>
        <dbReference type="NCBIfam" id="TIGR00264"/>
    </source>
</evidence>
<evidence type="ECO:0000313" key="7">
    <source>
        <dbReference type="EMBL" id="RLE55756.1"/>
    </source>
</evidence>
<keyword evidence="2 4" id="KW-0694">RNA-binding</keyword>
<dbReference type="InterPro" id="IPR002715">
    <property type="entry name" value="Nas_poly-pep-assoc_cplx_dom"/>
</dbReference>
<dbReference type="GO" id="GO:0015031">
    <property type="term" value="P:protein transport"/>
    <property type="evidence" value="ECO:0007669"/>
    <property type="project" value="UniProtKB-UniRule"/>
</dbReference>
<dbReference type="Gene3D" id="2.20.70.30">
    <property type="entry name" value="Nascent polypeptide-associated complex domain"/>
    <property type="match status" value="1"/>
</dbReference>
<dbReference type="InterPro" id="IPR005231">
    <property type="entry name" value="NAC_arc"/>
</dbReference>
<keyword evidence="3 4" id="KW-0653">Protein transport</keyword>
<dbReference type="InterPro" id="IPR044034">
    <property type="entry name" value="NAC-like_UBA"/>
</dbReference>
<dbReference type="Pfam" id="PF19026">
    <property type="entry name" value="UBA_HYPK"/>
    <property type="match status" value="1"/>
</dbReference>
<dbReference type="NCBIfam" id="TIGR00264">
    <property type="entry name" value="archaeal-type nascent polypeptide-associated complex protein"/>
    <property type="match status" value="1"/>
</dbReference>
<evidence type="ECO:0000256" key="3">
    <source>
        <dbReference type="ARBA" id="ARBA00022927"/>
    </source>
</evidence>
<protein>
    <recommendedName>
        <fullName evidence="4 5">Nascent polypeptide-associated complex protein</fullName>
    </recommendedName>
</protein>
<keyword evidence="1 4" id="KW-0813">Transport</keyword>
<dbReference type="Proteomes" id="UP000269499">
    <property type="component" value="Unassembled WGS sequence"/>
</dbReference>